<feature type="domain" description="GAF" evidence="1">
    <location>
        <begin position="20"/>
        <end position="166"/>
    </location>
</feature>
<evidence type="ECO:0000313" key="2">
    <source>
        <dbReference type="EMBL" id="MEH8015997.1"/>
    </source>
</evidence>
<gene>
    <name evidence="2" type="ORF">MN202_02015</name>
</gene>
<dbReference type="SUPFAM" id="SSF55781">
    <property type="entry name" value="GAF domain-like"/>
    <property type="match status" value="1"/>
</dbReference>
<reference evidence="2 3" key="1">
    <citation type="journal article" date="2023" name="Ecotoxicol. Environ. Saf.">
        <title>Mercury remediation potential of mercury-resistant strain Rheinheimera metallidurans sp. nov. isolated from a municipal waste dumping site.</title>
        <authorList>
            <person name="Yadav V."/>
            <person name="Manjhi A."/>
            <person name="Vadakedath N."/>
        </authorList>
    </citation>
    <scope>NUCLEOTIDE SEQUENCE [LARGE SCALE GENOMIC DNA]</scope>
    <source>
        <strain evidence="2 3">E-49</strain>
    </source>
</reference>
<protein>
    <submittedName>
        <fullName evidence="2">GAF domain-containing protein</fullName>
    </submittedName>
</protein>
<evidence type="ECO:0000259" key="1">
    <source>
        <dbReference type="SMART" id="SM00065"/>
    </source>
</evidence>
<dbReference type="InterPro" id="IPR003018">
    <property type="entry name" value="GAF"/>
</dbReference>
<sequence>MQVSLSQLLHISQIIDPIDDVIALTQRSCELLAQALQLPDQVLYLSNAGKQLQQVAAAGAKFAPGTGVLSPLRLCYGEGVVGLAALQAQSLCIADTRTMPSYICDDACRSAELSVPIVYQGEILGVLDAEHAEVGFFGPAQQQFTEALAAMLAPRLANLAARRRMAKRRRYFRRSVAQAATASVCSEYWLSLQQFNSTVLQALKHFYSEKRWQTLPMAQMALLRDEGNEPALQQAALQQKLVNAITAMQQQTATRLWGSILSARYLEKCDQLSLAEQHYMAFSTLRRHQQLAQQHLLQQLWQAELLLR</sequence>
<dbReference type="SMART" id="SM00065">
    <property type="entry name" value="GAF"/>
    <property type="match status" value="1"/>
</dbReference>
<evidence type="ECO:0000313" key="3">
    <source>
        <dbReference type="Proteomes" id="UP001375382"/>
    </source>
</evidence>
<dbReference type="InterPro" id="IPR029016">
    <property type="entry name" value="GAF-like_dom_sf"/>
</dbReference>
<organism evidence="2 3">
    <name type="scientific">Rheinheimera muenzenbergensis</name>
    <dbReference type="NCBI Taxonomy" id="1193628"/>
    <lineage>
        <taxon>Bacteria</taxon>
        <taxon>Pseudomonadati</taxon>
        <taxon>Pseudomonadota</taxon>
        <taxon>Gammaproteobacteria</taxon>
        <taxon>Chromatiales</taxon>
        <taxon>Chromatiaceae</taxon>
        <taxon>Rheinheimera</taxon>
    </lineage>
</organism>
<keyword evidence="3" id="KW-1185">Reference proteome</keyword>
<accession>A0ABU8C386</accession>
<dbReference type="Proteomes" id="UP001375382">
    <property type="component" value="Unassembled WGS sequence"/>
</dbReference>
<dbReference type="RefSeq" id="WP_335734409.1">
    <property type="nucleotide sequence ID" value="NZ_JALAAR010000001.1"/>
</dbReference>
<name>A0ABU8C386_9GAMM</name>
<dbReference type="EMBL" id="JALAAR010000001">
    <property type="protein sequence ID" value="MEH8015997.1"/>
    <property type="molecule type" value="Genomic_DNA"/>
</dbReference>
<comment type="caution">
    <text evidence="2">The sequence shown here is derived from an EMBL/GenBank/DDBJ whole genome shotgun (WGS) entry which is preliminary data.</text>
</comment>
<dbReference type="Gene3D" id="3.30.450.40">
    <property type="match status" value="1"/>
</dbReference>
<dbReference type="Pfam" id="PF01590">
    <property type="entry name" value="GAF"/>
    <property type="match status" value="1"/>
</dbReference>
<proteinExistence type="predicted"/>